<sequence length="147" mass="16643">MNPSLDRIDYSDTFRITNHFDSLSTIAKAIFGSGPKWVILLFKLRNQIVSFFGLKTAKAPNLTQELKVGSSIGLFKVFSLSNHQIILGEDDSHLNFRVLITNQNTSSQNISVTTQVEINNFFGKIYFTFIRPIHPLIVKALLKNIDK</sequence>
<dbReference type="EMBL" id="FRAA01000011">
    <property type="protein sequence ID" value="SHK90388.1"/>
    <property type="molecule type" value="Genomic_DNA"/>
</dbReference>
<keyword evidence="2" id="KW-1185">Reference proteome</keyword>
<evidence type="ECO:0000313" key="2">
    <source>
        <dbReference type="Proteomes" id="UP000184474"/>
    </source>
</evidence>
<dbReference type="STRING" id="156994.SAMN04488028_11110"/>
<organism evidence="1 2">
    <name type="scientific">Reichenbachiella agariperforans</name>
    <dbReference type="NCBI Taxonomy" id="156994"/>
    <lineage>
        <taxon>Bacteria</taxon>
        <taxon>Pseudomonadati</taxon>
        <taxon>Bacteroidota</taxon>
        <taxon>Cytophagia</taxon>
        <taxon>Cytophagales</taxon>
        <taxon>Reichenbachiellaceae</taxon>
        <taxon>Reichenbachiella</taxon>
    </lineage>
</organism>
<protein>
    <recommendedName>
        <fullName evidence="3">DUF2867 domain-containing protein</fullName>
    </recommendedName>
</protein>
<evidence type="ECO:0000313" key="1">
    <source>
        <dbReference type="EMBL" id="SHK90388.1"/>
    </source>
</evidence>
<dbReference type="Pfam" id="PF11066">
    <property type="entry name" value="DUF2867"/>
    <property type="match status" value="1"/>
</dbReference>
<name>A0A1M6W9P9_REIAG</name>
<dbReference type="RefSeq" id="WP_073125307.1">
    <property type="nucleotide sequence ID" value="NZ_FRAA01000011.1"/>
</dbReference>
<dbReference type="Proteomes" id="UP000184474">
    <property type="component" value="Unassembled WGS sequence"/>
</dbReference>
<accession>A0A1M6W9P9</accession>
<evidence type="ECO:0008006" key="3">
    <source>
        <dbReference type="Google" id="ProtNLM"/>
    </source>
</evidence>
<dbReference type="InterPro" id="IPR021295">
    <property type="entry name" value="DUF2867"/>
</dbReference>
<dbReference type="AlphaFoldDB" id="A0A1M6W9P9"/>
<gene>
    <name evidence="1" type="ORF">SAMN04488028_11110</name>
</gene>
<reference evidence="2" key="1">
    <citation type="submission" date="2016-11" db="EMBL/GenBank/DDBJ databases">
        <authorList>
            <person name="Varghese N."/>
            <person name="Submissions S."/>
        </authorList>
    </citation>
    <scope>NUCLEOTIDE SEQUENCE [LARGE SCALE GENOMIC DNA]</scope>
    <source>
        <strain evidence="2">DSM 26134</strain>
    </source>
</reference>
<proteinExistence type="predicted"/>